<feature type="region of interest" description="Disordered" evidence="3">
    <location>
        <begin position="65"/>
        <end position="90"/>
    </location>
</feature>
<dbReference type="PROSITE" id="PS50158">
    <property type="entry name" value="ZF_CCHC"/>
    <property type="match status" value="1"/>
</dbReference>
<accession>A0A5B0MZQ8</accession>
<evidence type="ECO:0000313" key="6">
    <source>
        <dbReference type="Proteomes" id="UP000325313"/>
    </source>
</evidence>
<dbReference type="GO" id="GO:0003676">
    <property type="term" value="F:nucleic acid binding"/>
    <property type="evidence" value="ECO:0007669"/>
    <property type="project" value="InterPro"/>
</dbReference>
<gene>
    <name evidence="5" type="ORF">PGTUg99_012503</name>
</gene>
<dbReference type="SMART" id="SM00343">
    <property type="entry name" value="ZnF_C2HC"/>
    <property type="match status" value="1"/>
</dbReference>
<dbReference type="GO" id="GO:0006397">
    <property type="term" value="P:mRNA processing"/>
    <property type="evidence" value="ECO:0007669"/>
    <property type="project" value="UniProtKB-KW"/>
</dbReference>
<keyword evidence="2" id="KW-0479">Metal-binding</keyword>
<keyword evidence="2" id="KW-0863">Zinc-finger</keyword>
<dbReference type="Pfam" id="PF00098">
    <property type="entry name" value="zf-CCHC"/>
    <property type="match status" value="1"/>
</dbReference>
<dbReference type="AlphaFoldDB" id="A0A5B0MZQ8"/>
<dbReference type="InterPro" id="IPR036875">
    <property type="entry name" value="Znf_CCHC_sf"/>
</dbReference>
<evidence type="ECO:0000256" key="3">
    <source>
        <dbReference type="SAM" id="MobiDB-lite"/>
    </source>
</evidence>
<dbReference type="SUPFAM" id="SSF57756">
    <property type="entry name" value="Retrovirus zinc finger-like domains"/>
    <property type="match status" value="1"/>
</dbReference>
<dbReference type="InterPro" id="IPR001878">
    <property type="entry name" value="Znf_CCHC"/>
</dbReference>
<dbReference type="Proteomes" id="UP000325313">
    <property type="component" value="Unassembled WGS sequence"/>
</dbReference>
<proteinExistence type="predicted"/>
<organism evidence="5 6">
    <name type="scientific">Puccinia graminis f. sp. tritici</name>
    <dbReference type="NCBI Taxonomy" id="56615"/>
    <lineage>
        <taxon>Eukaryota</taxon>
        <taxon>Fungi</taxon>
        <taxon>Dikarya</taxon>
        <taxon>Basidiomycota</taxon>
        <taxon>Pucciniomycotina</taxon>
        <taxon>Pucciniomycetes</taxon>
        <taxon>Pucciniales</taxon>
        <taxon>Pucciniaceae</taxon>
        <taxon>Puccinia</taxon>
    </lineage>
</organism>
<evidence type="ECO:0000256" key="1">
    <source>
        <dbReference type="ARBA" id="ARBA00022664"/>
    </source>
</evidence>
<evidence type="ECO:0000256" key="2">
    <source>
        <dbReference type="PROSITE-ProRule" id="PRU00047"/>
    </source>
</evidence>
<feature type="compositionally biased region" description="Basic and acidic residues" evidence="3">
    <location>
        <begin position="76"/>
        <end position="90"/>
    </location>
</feature>
<dbReference type="EMBL" id="VDEP01000440">
    <property type="protein sequence ID" value="KAA1081813.1"/>
    <property type="molecule type" value="Genomic_DNA"/>
</dbReference>
<evidence type="ECO:0000259" key="4">
    <source>
        <dbReference type="PROSITE" id="PS50158"/>
    </source>
</evidence>
<name>A0A5B0MZQ8_PUCGR</name>
<evidence type="ECO:0000313" key="5">
    <source>
        <dbReference type="EMBL" id="KAA1081813.1"/>
    </source>
</evidence>
<keyword evidence="2" id="KW-0862">Zinc</keyword>
<feature type="domain" description="CCHC-type" evidence="4">
    <location>
        <begin position="8"/>
        <end position="23"/>
    </location>
</feature>
<sequence>MAMSKVPKCYICKKPGHIAPDCPAKKRGNPQMNKPLHLQSTSHPFPPCSVTYNFDKLPYICPLQPEASAPSVSPHPPRDHPKAPPRQVEAKMIDPNVFAKEEEEYVFESEDVSAEPSGMRFNL</sequence>
<keyword evidence="1" id="KW-0507">mRNA processing</keyword>
<comment type="caution">
    <text evidence="5">The sequence shown here is derived from an EMBL/GenBank/DDBJ whole genome shotgun (WGS) entry which is preliminary data.</text>
</comment>
<dbReference type="Gene3D" id="4.10.60.10">
    <property type="entry name" value="Zinc finger, CCHC-type"/>
    <property type="match status" value="1"/>
</dbReference>
<protein>
    <recommendedName>
        <fullName evidence="4">CCHC-type domain-containing protein</fullName>
    </recommendedName>
</protein>
<dbReference type="GO" id="GO:0008270">
    <property type="term" value="F:zinc ion binding"/>
    <property type="evidence" value="ECO:0007669"/>
    <property type="project" value="UniProtKB-KW"/>
</dbReference>
<reference evidence="5 6" key="1">
    <citation type="submission" date="2019-05" db="EMBL/GenBank/DDBJ databases">
        <title>Emergence of the Ug99 lineage of the wheat stem rust pathogen through somatic hybridization.</title>
        <authorList>
            <person name="Li F."/>
            <person name="Upadhyaya N.M."/>
            <person name="Sperschneider J."/>
            <person name="Matny O."/>
            <person name="Nguyen-Phuc H."/>
            <person name="Mago R."/>
            <person name="Raley C."/>
            <person name="Miller M.E."/>
            <person name="Silverstein K.A.T."/>
            <person name="Henningsen E."/>
            <person name="Hirsch C.D."/>
            <person name="Visser B."/>
            <person name="Pretorius Z.A."/>
            <person name="Steffenson B.J."/>
            <person name="Schwessinger B."/>
            <person name="Dodds P.N."/>
            <person name="Figueroa M."/>
        </authorList>
    </citation>
    <scope>NUCLEOTIDE SEQUENCE [LARGE SCALE GENOMIC DNA]</scope>
    <source>
        <strain evidence="5 6">Ug99</strain>
    </source>
</reference>